<dbReference type="Proteomes" id="UP001151478">
    <property type="component" value="Unassembled WGS sequence"/>
</dbReference>
<name>A0ABT5S9G3_9FLAO</name>
<dbReference type="RefSeq" id="WP_265725360.1">
    <property type="nucleotide sequence ID" value="NZ_JAOSLC020000003.1"/>
</dbReference>
<accession>A0ABT5S9G3</accession>
<gene>
    <name evidence="1" type="ORF">N5A56_010180</name>
</gene>
<keyword evidence="2" id="KW-1185">Reference proteome</keyword>
<dbReference type="SUPFAM" id="SSF55729">
    <property type="entry name" value="Acyl-CoA N-acyltransferases (Nat)"/>
    <property type="match status" value="1"/>
</dbReference>
<proteinExistence type="predicted"/>
<organism evidence="1 2">
    <name type="scientific">Polaribacter ponticola</name>
    <dbReference type="NCBI Taxonomy" id="2978475"/>
    <lineage>
        <taxon>Bacteria</taxon>
        <taxon>Pseudomonadati</taxon>
        <taxon>Bacteroidota</taxon>
        <taxon>Flavobacteriia</taxon>
        <taxon>Flavobacteriales</taxon>
        <taxon>Flavobacteriaceae</taxon>
    </lineage>
</organism>
<evidence type="ECO:0000313" key="1">
    <source>
        <dbReference type="EMBL" id="MDD7914759.1"/>
    </source>
</evidence>
<dbReference type="Gene3D" id="3.40.630.30">
    <property type="match status" value="1"/>
</dbReference>
<dbReference type="InterPro" id="IPR016181">
    <property type="entry name" value="Acyl_CoA_acyltransferase"/>
</dbReference>
<dbReference type="EMBL" id="JAOSLC020000003">
    <property type="protein sequence ID" value="MDD7914759.1"/>
    <property type="molecule type" value="Genomic_DNA"/>
</dbReference>
<protein>
    <recommendedName>
        <fullName evidence="3">GNAT family N-acetyltransferase</fullName>
    </recommendedName>
</protein>
<reference evidence="1" key="1">
    <citation type="submission" date="2023-02" db="EMBL/GenBank/DDBJ databases">
        <title>Polaribacter ponticola sp. nov., isolated from seawater.</title>
        <authorList>
            <person name="Baek J.H."/>
            <person name="Kim J.M."/>
            <person name="Choi D.G."/>
            <person name="Jeon C.O."/>
        </authorList>
    </citation>
    <scope>NUCLEOTIDE SEQUENCE</scope>
    <source>
        <strain evidence="1">MSW5</strain>
    </source>
</reference>
<sequence length="302" mass="35902">MIKYIKRQDLDIVKYDNCIKKSIQSRVYAFSWYLDIVADNWDVLVLGDYNAVMPISWRKKYGFKYVYPPFWLLELGIFSLSKNVDANNFVKLLFSKFKSVELRLNTQNTFEIIDSYFIEKKMQFISLKKDYDTVFSLYRKDRRKDLQKAKKADLIEKWNDKPEKLIQLFKDNVGKRTPNIVEKDYKVLEKIIKLSIKNRVGELLSIYNKADELVAAGFFLKHNDTITILVSSTNFKNRKNGANTFLIDRAIYRFHKNYDFFNFGGSSMKTIANYFLSFGASNEVYQQVMFRNLPWFLKLFKK</sequence>
<evidence type="ECO:0008006" key="3">
    <source>
        <dbReference type="Google" id="ProtNLM"/>
    </source>
</evidence>
<comment type="caution">
    <text evidence="1">The sequence shown here is derived from an EMBL/GenBank/DDBJ whole genome shotgun (WGS) entry which is preliminary data.</text>
</comment>
<evidence type="ECO:0000313" key="2">
    <source>
        <dbReference type="Proteomes" id="UP001151478"/>
    </source>
</evidence>